<dbReference type="PANTHER" id="PTHR37404">
    <property type="entry name" value="HCG1796489"/>
    <property type="match status" value="1"/>
</dbReference>
<evidence type="ECO:0000313" key="1">
    <source>
        <dbReference type="EMBL" id="ETE70958.1"/>
    </source>
</evidence>
<sequence length="218" mass="24613">MAGTFSAFPFGWEVDSGALVPPEGRRQDWRLTSSGVGLNYSPSLPFPPPYARVSKLIFSGIAVTPKKNRARDSFEADPVVWRDEVIPRLATTAQLAHCMKIHRELLAQPRYSVSASHPDVHYNKELREKQDEEPDSDIDQSQKEQLKLRAWRFPLTMGNQKSEIQANFHGWPNLPHDPTFHAGPQPFRLAAHHADGASKGWLQISRRTAFRGGWMAAH</sequence>
<dbReference type="AlphaFoldDB" id="V8PAC9"/>
<dbReference type="InterPro" id="IPR053347">
    <property type="entry name" value="Axonemal_MT_stabilizer"/>
</dbReference>
<feature type="non-terminal residue" evidence="1">
    <location>
        <position position="1"/>
    </location>
</feature>
<evidence type="ECO:0000313" key="2">
    <source>
        <dbReference type="Proteomes" id="UP000018936"/>
    </source>
</evidence>
<dbReference type="Proteomes" id="UP000018936">
    <property type="component" value="Unassembled WGS sequence"/>
</dbReference>
<proteinExistence type="predicted"/>
<accession>V8PAC9</accession>
<reference evidence="1 2" key="1">
    <citation type="journal article" date="2013" name="Proc. Natl. Acad. Sci. U.S.A.">
        <title>The king cobra genome reveals dynamic gene evolution and adaptation in the snake venom system.</title>
        <authorList>
            <person name="Vonk F.J."/>
            <person name="Casewell N.R."/>
            <person name="Henkel C.V."/>
            <person name="Heimberg A.M."/>
            <person name="Jansen H.J."/>
            <person name="McCleary R.J."/>
            <person name="Kerkkamp H.M."/>
            <person name="Vos R.A."/>
            <person name="Guerreiro I."/>
            <person name="Calvete J.J."/>
            <person name="Wuster W."/>
            <person name="Woods A.E."/>
            <person name="Logan J.M."/>
            <person name="Harrison R.A."/>
            <person name="Castoe T.A."/>
            <person name="de Koning A.P."/>
            <person name="Pollock D.D."/>
            <person name="Yandell M."/>
            <person name="Calderon D."/>
            <person name="Renjifo C."/>
            <person name="Currier R.B."/>
            <person name="Salgado D."/>
            <person name="Pla D."/>
            <person name="Sanz L."/>
            <person name="Hyder A.S."/>
            <person name="Ribeiro J.M."/>
            <person name="Arntzen J.W."/>
            <person name="van den Thillart G.E."/>
            <person name="Boetzer M."/>
            <person name="Pirovano W."/>
            <person name="Dirks R.P."/>
            <person name="Spaink H.P."/>
            <person name="Duboule D."/>
            <person name="McGlinn E."/>
            <person name="Kini R.M."/>
            <person name="Richardson M.K."/>
        </authorList>
    </citation>
    <scope>NUCLEOTIDE SEQUENCE</scope>
    <source>
        <tissue evidence="1">Blood</tissue>
    </source>
</reference>
<name>V8PAC9_OPHHA</name>
<dbReference type="OrthoDB" id="382863at2759"/>
<dbReference type="EMBL" id="AZIM01000455">
    <property type="protein sequence ID" value="ETE70958.1"/>
    <property type="molecule type" value="Genomic_DNA"/>
</dbReference>
<comment type="caution">
    <text evidence="1">The sequence shown here is derived from an EMBL/GenBank/DDBJ whole genome shotgun (WGS) entry which is preliminary data.</text>
</comment>
<protein>
    <submittedName>
        <fullName evidence="1">Uncharacterized protein</fullName>
    </submittedName>
</protein>
<keyword evidence="2" id="KW-1185">Reference proteome</keyword>
<gene>
    <name evidence="1" type="ORF">L345_03255</name>
</gene>
<dbReference type="PANTHER" id="PTHR37404:SF1">
    <property type="entry name" value="HCG1796489"/>
    <property type="match status" value="1"/>
</dbReference>
<organism evidence="1 2">
    <name type="scientific">Ophiophagus hannah</name>
    <name type="common">King cobra</name>
    <name type="synonym">Naja hannah</name>
    <dbReference type="NCBI Taxonomy" id="8665"/>
    <lineage>
        <taxon>Eukaryota</taxon>
        <taxon>Metazoa</taxon>
        <taxon>Chordata</taxon>
        <taxon>Craniata</taxon>
        <taxon>Vertebrata</taxon>
        <taxon>Euteleostomi</taxon>
        <taxon>Lepidosauria</taxon>
        <taxon>Squamata</taxon>
        <taxon>Bifurcata</taxon>
        <taxon>Unidentata</taxon>
        <taxon>Episquamata</taxon>
        <taxon>Toxicofera</taxon>
        <taxon>Serpentes</taxon>
        <taxon>Colubroidea</taxon>
        <taxon>Elapidae</taxon>
        <taxon>Elapinae</taxon>
        <taxon>Ophiophagus</taxon>
    </lineage>
</organism>